<evidence type="ECO:0000313" key="2">
    <source>
        <dbReference type="Proteomes" id="UP000248806"/>
    </source>
</evidence>
<protein>
    <submittedName>
        <fullName evidence="1">Uncharacterized protein</fullName>
    </submittedName>
</protein>
<reference evidence="1 2" key="1">
    <citation type="submission" date="2018-06" db="EMBL/GenBank/DDBJ databases">
        <title>Genomic Encyclopedia of Archaeal and Bacterial Type Strains, Phase II (KMG-II): from individual species to whole genera.</title>
        <authorList>
            <person name="Goeker M."/>
        </authorList>
    </citation>
    <scope>NUCLEOTIDE SEQUENCE [LARGE SCALE GENOMIC DNA]</scope>
    <source>
        <strain evidence="1 2">ATCC BAA-1881</strain>
    </source>
</reference>
<gene>
    <name evidence="1" type="ORF">EI42_04289</name>
</gene>
<proteinExistence type="predicted"/>
<evidence type="ECO:0000313" key="1">
    <source>
        <dbReference type="EMBL" id="PZW25445.1"/>
    </source>
</evidence>
<accession>A0A326UFA7</accession>
<organism evidence="1 2">
    <name type="scientific">Thermosporothrix hazakensis</name>
    <dbReference type="NCBI Taxonomy" id="644383"/>
    <lineage>
        <taxon>Bacteria</taxon>
        <taxon>Bacillati</taxon>
        <taxon>Chloroflexota</taxon>
        <taxon>Ktedonobacteria</taxon>
        <taxon>Ktedonobacterales</taxon>
        <taxon>Thermosporotrichaceae</taxon>
        <taxon>Thermosporothrix</taxon>
    </lineage>
</organism>
<dbReference type="OrthoDB" id="155478at2"/>
<keyword evidence="2" id="KW-1185">Reference proteome</keyword>
<dbReference type="RefSeq" id="WP_137686195.1">
    <property type="nucleotide sequence ID" value="NZ_BIFX01000001.1"/>
</dbReference>
<dbReference type="EMBL" id="QKUF01000018">
    <property type="protein sequence ID" value="PZW25445.1"/>
    <property type="molecule type" value="Genomic_DNA"/>
</dbReference>
<comment type="caution">
    <text evidence="1">The sequence shown here is derived from an EMBL/GenBank/DDBJ whole genome shotgun (WGS) entry which is preliminary data.</text>
</comment>
<sequence>MNNNGRLSNRLLLAGVALGVTTALTAVTGYVRKEIRRRGYPSWNECRCDFKEKHSFYQVWNSKHQRQGETIVTHEWGTYLVDPSPWMRRFLHYGAQVLATLNPRHRYVERLTLSPQEAQRFAMLLHTAAVPTNEETPSTNESGKLVWRREILHVPRHFFDTFTRRLYPVPVPQEREHEATELPVLWDAHEDLPLTTEGTLLETPIGTRIDYIGWTPSQISYCTARLGRKE</sequence>
<dbReference type="AlphaFoldDB" id="A0A326UFA7"/>
<name>A0A326UFA7_THEHA</name>
<dbReference type="Proteomes" id="UP000248806">
    <property type="component" value="Unassembled WGS sequence"/>
</dbReference>